<evidence type="ECO:0000313" key="2">
    <source>
        <dbReference type="EMBL" id="KAB2582646.1"/>
    </source>
</evidence>
<dbReference type="EMBL" id="MRBO01000659">
    <property type="protein sequence ID" value="KAB2582646.1"/>
    <property type="molecule type" value="Genomic_DNA"/>
</dbReference>
<dbReference type="AlphaFoldDB" id="A0A5N5DY28"/>
<organism evidence="2 3">
    <name type="scientific">Rhodococcus erythropolis</name>
    <name type="common">Arthrobacter picolinophilus</name>
    <dbReference type="NCBI Taxonomy" id="1833"/>
    <lineage>
        <taxon>Bacteria</taxon>
        <taxon>Bacillati</taxon>
        <taxon>Actinomycetota</taxon>
        <taxon>Actinomycetes</taxon>
        <taxon>Mycobacteriales</taxon>
        <taxon>Nocardiaceae</taxon>
        <taxon>Rhodococcus</taxon>
        <taxon>Rhodococcus erythropolis group</taxon>
    </lineage>
</organism>
<evidence type="ECO:0000313" key="3">
    <source>
        <dbReference type="Proteomes" id="UP000325576"/>
    </source>
</evidence>
<name>A0A5N5DY28_RHOER</name>
<dbReference type="Proteomes" id="UP000325576">
    <property type="component" value="Unassembled WGS sequence"/>
</dbReference>
<accession>A0A5N5DY28</accession>
<proteinExistence type="predicted"/>
<feature type="region of interest" description="Disordered" evidence="1">
    <location>
        <begin position="56"/>
        <end position="76"/>
    </location>
</feature>
<evidence type="ECO:0000256" key="1">
    <source>
        <dbReference type="SAM" id="MobiDB-lite"/>
    </source>
</evidence>
<gene>
    <name evidence="2" type="ORF">BS297_24700</name>
</gene>
<sequence length="76" mass="8379">MHERIPLTEIDHSDRNIRSFGPDPGASATALVSQLTASDAFIRESIEEPTISFEKTCQTPKRNGNPERRIVNGNSA</sequence>
<feature type="region of interest" description="Disordered" evidence="1">
    <location>
        <begin position="1"/>
        <end position="22"/>
    </location>
</feature>
<comment type="caution">
    <text evidence="2">The sequence shown here is derived from an EMBL/GenBank/DDBJ whole genome shotgun (WGS) entry which is preliminary data.</text>
</comment>
<reference evidence="2 3" key="1">
    <citation type="journal article" date="2017" name="Poromechanics V (2013)">
        <title>Genomic Characterization of the Arsenic-Tolerant Actinobacterium, &lt;i&gt;Rhodococcus erythropolis&lt;/i&gt; S43.</title>
        <authorList>
            <person name="Retamal-Morales G."/>
            <person name="Mehnert M."/>
            <person name="Schwabe R."/>
            <person name="Tischler D."/>
            <person name="Schloemann M."/>
            <person name="Levican G.J."/>
        </authorList>
    </citation>
    <scope>NUCLEOTIDE SEQUENCE [LARGE SCALE GENOMIC DNA]</scope>
    <source>
        <strain evidence="2 3">S43</strain>
    </source>
</reference>
<feature type="compositionally biased region" description="Basic and acidic residues" evidence="1">
    <location>
        <begin position="1"/>
        <end position="17"/>
    </location>
</feature>
<protein>
    <submittedName>
        <fullName evidence="2">Uncharacterized protein</fullName>
    </submittedName>
</protein>